<dbReference type="EMBL" id="JAEPRD010000010">
    <property type="protein sequence ID" value="KAG2210912.1"/>
    <property type="molecule type" value="Genomic_DNA"/>
</dbReference>
<keyword evidence="4" id="KW-1185">Reference proteome</keyword>
<feature type="region of interest" description="Disordered" evidence="2">
    <location>
        <begin position="474"/>
        <end position="501"/>
    </location>
</feature>
<keyword evidence="1" id="KW-0175">Coiled coil</keyword>
<gene>
    <name evidence="3" type="ORF">INT47_000066</name>
</gene>
<name>A0A8H7RII9_9FUNG</name>
<dbReference type="AlphaFoldDB" id="A0A8H7RII9"/>
<feature type="region of interest" description="Disordered" evidence="2">
    <location>
        <begin position="336"/>
        <end position="357"/>
    </location>
</feature>
<protein>
    <submittedName>
        <fullName evidence="3">Uncharacterized protein</fullName>
    </submittedName>
</protein>
<evidence type="ECO:0000313" key="3">
    <source>
        <dbReference type="EMBL" id="KAG2210912.1"/>
    </source>
</evidence>
<feature type="compositionally biased region" description="Basic and acidic residues" evidence="2">
    <location>
        <begin position="37"/>
        <end position="50"/>
    </location>
</feature>
<evidence type="ECO:0000256" key="2">
    <source>
        <dbReference type="SAM" id="MobiDB-lite"/>
    </source>
</evidence>
<accession>A0A8H7RII9</accession>
<evidence type="ECO:0000256" key="1">
    <source>
        <dbReference type="SAM" id="Coils"/>
    </source>
</evidence>
<feature type="compositionally biased region" description="Polar residues" evidence="2">
    <location>
        <begin position="336"/>
        <end position="354"/>
    </location>
</feature>
<comment type="caution">
    <text evidence="3">The sequence shown here is derived from an EMBL/GenBank/DDBJ whole genome shotgun (WGS) entry which is preliminary data.</text>
</comment>
<evidence type="ECO:0000313" key="4">
    <source>
        <dbReference type="Proteomes" id="UP000603453"/>
    </source>
</evidence>
<reference evidence="3" key="1">
    <citation type="submission" date="2020-12" db="EMBL/GenBank/DDBJ databases">
        <title>Metabolic potential, ecology and presence of endohyphal bacteria is reflected in genomic diversity of Mucoromycotina.</title>
        <authorList>
            <person name="Muszewska A."/>
            <person name="Okrasinska A."/>
            <person name="Steczkiewicz K."/>
            <person name="Drgas O."/>
            <person name="Orlowska M."/>
            <person name="Perlinska-Lenart U."/>
            <person name="Aleksandrzak-Piekarczyk T."/>
            <person name="Szatraj K."/>
            <person name="Zielenkiewicz U."/>
            <person name="Pilsyk S."/>
            <person name="Malc E."/>
            <person name="Mieczkowski P."/>
            <person name="Kruszewska J.S."/>
            <person name="Biernat P."/>
            <person name="Pawlowska J."/>
        </authorList>
    </citation>
    <scope>NUCLEOTIDE SEQUENCE</scope>
    <source>
        <strain evidence="3">WA0000017839</strain>
    </source>
</reference>
<proteinExistence type="predicted"/>
<feature type="region of interest" description="Disordered" evidence="2">
    <location>
        <begin position="392"/>
        <end position="445"/>
    </location>
</feature>
<feature type="coiled-coil region" evidence="1">
    <location>
        <begin position="121"/>
        <end position="180"/>
    </location>
</feature>
<feature type="region of interest" description="Disordered" evidence="2">
    <location>
        <begin position="1"/>
        <end position="51"/>
    </location>
</feature>
<dbReference type="Proteomes" id="UP000603453">
    <property type="component" value="Unassembled WGS sequence"/>
</dbReference>
<sequence length="515" mass="58478">MTLEDSITPLNKGLMNVETEGEPPAESFENPETQVKIPEDDKDIGGKDLPESAYPTQIDDESVSVDIQKEFNSNIERYKTINGKWNCTVLSEEIYSKDELITEEGRFKYEYYLEKEADILHLDFINAIEKLKEELKKKNEDKEKENEVFEKEKNKAIELTEESEKTAEELRNLINQADNNLIIPESEKEILTAYSEMKTYISAYFEGQTEAKEVTPMDVKIKNMITILLNEVICRDVSGLDTITNLFKASKHENWIPTARKQAVCFMVEDGGTVITPKICPETIIDAYKKEFNYSLTVDENNLNEAINKADLLSRYAVAGEDDPPKRWTYEDLEGLQNSSKSTQANENINNAPKDNTIKDEANFSAKMSQDVTKISLSKPIEGNSMVIDENNDIKNSGLTDEDASDTFHTSTHSSHHNMTDLPPPPPPPQKHYEPTKTTGDNQDTKNIQAMPIHQHLEITNSGVSKKTKRVRTSSLENIPKSKNDIISAQPPKPTGHRNDDSFITKIFRSFGWKR</sequence>
<organism evidence="3 4">
    <name type="scientific">Mucor saturninus</name>
    <dbReference type="NCBI Taxonomy" id="64648"/>
    <lineage>
        <taxon>Eukaryota</taxon>
        <taxon>Fungi</taxon>
        <taxon>Fungi incertae sedis</taxon>
        <taxon>Mucoromycota</taxon>
        <taxon>Mucoromycotina</taxon>
        <taxon>Mucoromycetes</taxon>
        <taxon>Mucorales</taxon>
        <taxon>Mucorineae</taxon>
        <taxon>Mucoraceae</taxon>
        <taxon>Mucor</taxon>
    </lineage>
</organism>
<feature type="compositionally biased region" description="Polar residues" evidence="2">
    <location>
        <begin position="436"/>
        <end position="445"/>
    </location>
</feature>